<dbReference type="STRING" id="660025.F9G5E4"/>
<feature type="compositionally biased region" description="Basic and acidic residues" evidence="1">
    <location>
        <begin position="522"/>
        <end position="537"/>
    </location>
</feature>
<feature type="region of interest" description="Disordered" evidence="1">
    <location>
        <begin position="30"/>
        <end position="54"/>
    </location>
</feature>
<dbReference type="Gene3D" id="3.80.10.10">
    <property type="entry name" value="Ribonuclease Inhibitor"/>
    <property type="match status" value="1"/>
</dbReference>
<organism evidence="2">
    <name type="scientific">Fusarium oxysporum (strain Fo5176)</name>
    <name type="common">Fusarium vascular wilt</name>
    <dbReference type="NCBI Taxonomy" id="660025"/>
    <lineage>
        <taxon>Eukaryota</taxon>
        <taxon>Fungi</taxon>
        <taxon>Dikarya</taxon>
        <taxon>Ascomycota</taxon>
        <taxon>Pezizomycotina</taxon>
        <taxon>Sordariomycetes</taxon>
        <taxon>Hypocreomycetidae</taxon>
        <taxon>Hypocreales</taxon>
        <taxon>Nectriaceae</taxon>
        <taxon>Fusarium</taxon>
        <taxon>Fusarium oxysporum species complex</taxon>
    </lineage>
</organism>
<feature type="compositionally biased region" description="Low complexity" evidence="1">
    <location>
        <begin position="607"/>
        <end position="641"/>
    </location>
</feature>
<proteinExistence type="predicted"/>
<dbReference type="OrthoDB" id="3257981at2759"/>
<feature type="compositionally biased region" description="Basic and acidic residues" evidence="1">
    <location>
        <begin position="792"/>
        <end position="807"/>
    </location>
</feature>
<feature type="region of interest" description="Disordered" evidence="1">
    <location>
        <begin position="575"/>
        <end position="641"/>
    </location>
</feature>
<dbReference type="InterPro" id="IPR029167">
    <property type="entry name" value="Mug117"/>
</dbReference>
<protein>
    <submittedName>
        <fullName evidence="2">Uncharacterized protein</fullName>
    </submittedName>
</protein>
<feature type="compositionally biased region" description="Polar residues" evidence="1">
    <location>
        <begin position="186"/>
        <end position="202"/>
    </location>
</feature>
<dbReference type="Pfam" id="PF15474">
    <property type="entry name" value="MU117"/>
    <property type="match status" value="1"/>
</dbReference>
<feature type="compositionally biased region" description="Low complexity" evidence="1">
    <location>
        <begin position="575"/>
        <end position="598"/>
    </location>
</feature>
<feature type="compositionally biased region" description="Polar residues" evidence="1">
    <location>
        <begin position="312"/>
        <end position="339"/>
    </location>
</feature>
<feature type="region of interest" description="Disordered" evidence="1">
    <location>
        <begin position="660"/>
        <end position="733"/>
    </location>
</feature>
<feature type="compositionally biased region" description="Polar residues" evidence="1">
    <location>
        <begin position="415"/>
        <end position="428"/>
    </location>
</feature>
<feature type="compositionally biased region" description="Low complexity" evidence="1">
    <location>
        <begin position="402"/>
        <end position="413"/>
    </location>
</feature>
<feature type="region of interest" description="Disordered" evidence="1">
    <location>
        <begin position="489"/>
        <end position="561"/>
    </location>
</feature>
<accession>F9G5E4</accession>
<feature type="compositionally biased region" description="Low complexity" evidence="1">
    <location>
        <begin position="660"/>
        <end position="731"/>
    </location>
</feature>
<comment type="caution">
    <text evidence="2">The sequence shown here is derived from an EMBL/GenBank/DDBJ whole genome shotgun (WGS) entry which is preliminary data.</text>
</comment>
<feature type="compositionally biased region" description="Polar residues" evidence="1">
    <location>
        <begin position="210"/>
        <end position="304"/>
    </location>
</feature>
<dbReference type="SUPFAM" id="SSF52047">
    <property type="entry name" value="RNI-like"/>
    <property type="match status" value="1"/>
</dbReference>
<reference evidence="2" key="1">
    <citation type="journal article" date="2012" name="Mol. Plant Microbe Interact.">
        <title>A highly conserved effector in Fusarium oxysporum is required for full virulence on Arabidopsis.</title>
        <authorList>
            <person name="Thatcher L.F."/>
            <person name="Gardiner D.M."/>
            <person name="Kazan K."/>
            <person name="Manners J."/>
        </authorList>
    </citation>
    <scope>NUCLEOTIDE SEQUENCE [LARGE SCALE GENOMIC DNA]</scope>
    <source>
        <strain evidence="2">Fo5176</strain>
    </source>
</reference>
<feature type="compositionally biased region" description="Low complexity" evidence="1">
    <location>
        <begin position="538"/>
        <end position="556"/>
    </location>
</feature>
<name>F9G5E4_FUSOF</name>
<feature type="compositionally biased region" description="Basic and acidic residues" evidence="1">
    <location>
        <begin position="362"/>
        <end position="401"/>
    </location>
</feature>
<feature type="compositionally biased region" description="Polar residues" evidence="1">
    <location>
        <begin position="30"/>
        <end position="41"/>
    </location>
</feature>
<dbReference type="EMBL" id="AFQF01003437">
    <property type="protein sequence ID" value="EGU75616.1"/>
    <property type="molecule type" value="Genomic_DNA"/>
</dbReference>
<feature type="region of interest" description="Disordered" evidence="1">
    <location>
        <begin position="163"/>
        <end position="436"/>
    </location>
</feature>
<dbReference type="InterPro" id="IPR032675">
    <property type="entry name" value="LRR_dom_sf"/>
</dbReference>
<feature type="region of interest" description="Disordered" evidence="1">
    <location>
        <begin position="785"/>
        <end position="808"/>
    </location>
</feature>
<feature type="compositionally biased region" description="Acidic residues" evidence="1">
    <location>
        <begin position="507"/>
        <end position="521"/>
    </location>
</feature>
<sequence length="1368" mass="148041">MIHVEQRKEIETGDSSIMRILQWSLQGCPTSSMQPYKFSSASKRKRSTGVSEDPRNIYQTEKGTRRDVVWNGTGRYHNMAMNLQCQMPRQSLVMRLASLVVALAALAEAQLPETPGANGASTTTIHHPLPFETTSSEIPALDKTTSADVTLLETSTGIQVPDSAFTSTDVLPELPETKSTDIAVGGTTTANGESPLDPTSSDEVPAEQPTAGTGQPTGPETTVQQPPAIDTTTSQEPPVAETTTQQPPALDTATTGQTPGVETTSQQPPAPQSTTEQGPAVDTATTQQGPLPDTTTQQPPAQDSTTEKLAPQDTTSQPFVGEETTSTQAPAVDTTSSEQPVDEVPSMTEKPEDPKPTTTKQGEAEPTSKDEESDPKSEDSDNEDPKTKDETDPEPTTKKDGAPVTVPPAAVTAEPQETISGVSDNTLHSTKDSDGNDVVVPVLFGPSCLIFCEHAGKDNGPGGIVLWGIGPAPGSYVLPPLPGITPAPSAVVINGGVPTPVGTQTPEDPDDEDDDDDDDDDKSTAEEETKTEAKTTEAKSTAESSAASTTEASTTELPQLTMGVETVVVDVDATPTTGATSSEATTEATSTEASTQTTDVPQLTMGVETVVVDVDATPTTGGTTETSAAISTETTEVTTQTTELPQLTMGVDTVVVDVDATPTTGGTTETSAESATTEESSTEVSEPTKTQDTTTAETTSTEATTEPSTTAGPTSTETSVQSTTFATTTTTKGPEREYPCIIHANPGIDPYCACETTISGKGFYVSTDLISSSCADYTTFPSSIPTNAPEPKVTEKPDPEPFVKTDDGTVVSYPDRTVKVGNYPGGKYTYTQGVGDAVTLETPLPTQTDANNKGSSQCGSIDDACDRALNDGFDDETVYKDYVSRYARIQSGMVMVATFGQAGCTAQFKCDDYGLGMKGKDIKDAVQYMKDNDGYQGAAQVDEEATSIFSQTQRAVVLNFKAMCNLETLVWSCNFPLDKDTFSLFASSTAHTLMMNRTIIAQEFSLRPPLTPPSWPLRSLILINVRSWKPLSLRTNSKSFPKLQQLRIKPGPDAIDESSLASFLSAPLKSLELRHSAIRDFKDLISSHVEEPYQDLEELVVDSDENLHLITELIQKHNNLKKLWVTQSYYMSGRDTYFDRVLIPGLGKGRFNNLRSLYIQWGGQNKDSGRGDDHFDIMPECLAAICDLTSLEQLGLRCDERVPRFRSYEDYTEDTFPIWLIDHRNLQAHLQSLKNLKMLTIRGDAYPPRMNEMFGHNSYYRQDMANAEDFQTARDHPELAPFVQGRGDSKLYWEHAHLYRMLEYARSYRKVLPKLEWILCGRRPMKFVENDQGVVQPHPIGRRQDECKTFIGRVFGLATEIETAHEKD</sequence>
<gene>
    <name evidence="2" type="ORF">FOXB_13876</name>
</gene>
<evidence type="ECO:0000256" key="1">
    <source>
        <dbReference type="SAM" id="MobiDB-lite"/>
    </source>
</evidence>
<evidence type="ECO:0000313" key="2">
    <source>
        <dbReference type="EMBL" id="EGU75616.1"/>
    </source>
</evidence>